<dbReference type="Proteomes" id="UP000254866">
    <property type="component" value="Unassembled WGS sequence"/>
</dbReference>
<proteinExistence type="predicted"/>
<dbReference type="EMBL" id="NPIC01000003">
    <property type="protein sequence ID" value="RDL36953.1"/>
    <property type="molecule type" value="Genomic_DNA"/>
</dbReference>
<accession>A0A370TN35</accession>
<dbReference type="OrthoDB" id="4497263at2759"/>
<evidence type="ECO:0000313" key="3">
    <source>
        <dbReference type="EMBL" id="RDL36953.1"/>
    </source>
</evidence>
<feature type="region of interest" description="Disordered" evidence="1">
    <location>
        <begin position="436"/>
        <end position="517"/>
    </location>
</feature>
<keyword evidence="2" id="KW-0812">Transmembrane</keyword>
<keyword evidence="4" id="KW-1185">Reference proteome</keyword>
<gene>
    <name evidence="3" type="ORF">BP5553_04386</name>
</gene>
<evidence type="ECO:0000256" key="2">
    <source>
        <dbReference type="SAM" id="Phobius"/>
    </source>
</evidence>
<organism evidence="3 4">
    <name type="scientific">Venustampulla echinocandica</name>
    <dbReference type="NCBI Taxonomy" id="2656787"/>
    <lineage>
        <taxon>Eukaryota</taxon>
        <taxon>Fungi</taxon>
        <taxon>Dikarya</taxon>
        <taxon>Ascomycota</taxon>
        <taxon>Pezizomycotina</taxon>
        <taxon>Leotiomycetes</taxon>
        <taxon>Helotiales</taxon>
        <taxon>Pleuroascaceae</taxon>
        <taxon>Venustampulla</taxon>
    </lineage>
</organism>
<comment type="caution">
    <text evidence="3">The sequence shown here is derived from an EMBL/GenBank/DDBJ whole genome shotgun (WGS) entry which is preliminary data.</text>
</comment>
<feature type="compositionally biased region" description="Low complexity" evidence="1">
    <location>
        <begin position="207"/>
        <end position="230"/>
    </location>
</feature>
<evidence type="ECO:0000256" key="1">
    <source>
        <dbReference type="SAM" id="MobiDB-lite"/>
    </source>
</evidence>
<reference evidence="3 4" key="1">
    <citation type="journal article" date="2018" name="IMA Fungus">
        <title>IMA Genome-F 9: Draft genome sequence of Annulohypoxylon stygium, Aspergillus mulundensis, Berkeleyomyces basicola (syn. Thielaviopsis basicola), Ceratocystis smalleyi, two Cercospora beticola strains, Coleophoma cylindrospora, Fusarium fracticaudum, Phialophora cf. hyalina, and Morchella septimelata.</title>
        <authorList>
            <person name="Wingfield B.D."/>
            <person name="Bills G.F."/>
            <person name="Dong Y."/>
            <person name="Huang W."/>
            <person name="Nel W.J."/>
            <person name="Swalarsk-Parry B.S."/>
            <person name="Vaghefi N."/>
            <person name="Wilken P.M."/>
            <person name="An Z."/>
            <person name="de Beer Z.W."/>
            <person name="De Vos L."/>
            <person name="Chen L."/>
            <person name="Duong T.A."/>
            <person name="Gao Y."/>
            <person name="Hammerbacher A."/>
            <person name="Kikkert J.R."/>
            <person name="Li Y."/>
            <person name="Li H."/>
            <person name="Li K."/>
            <person name="Li Q."/>
            <person name="Liu X."/>
            <person name="Ma X."/>
            <person name="Naidoo K."/>
            <person name="Pethybridge S.J."/>
            <person name="Sun J."/>
            <person name="Steenkamp E.T."/>
            <person name="van der Nest M.A."/>
            <person name="van Wyk S."/>
            <person name="Wingfield M.J."/>
            <person name="Xiong C."/>
            <person name="Yue Q."/>
            <person name="Zhang X."/>
        </authorList>
    </citation>
    <scope>NUCLEOTIDE SEQUENCE [LARGE SCALE GENOMIC DNA]</scope>
    <source>
        <strain evidence="3 4">BP 5553</strain>
    </source>
</reference>
<keyword evidence="2" id="KW-1133">Transmembrane helix</keyword>
<keyword evidence="2" id="KW-0472">Membrane</keyword>
<protein>
    <submittedName>
        <fullName evidence="3">Uncharacterized protein</fullName>
    </submittedName>
</protein>
<feature type="compositionally biased region" description="Basic and acidic residues" evidence="1">
    <location>
        <begin position="481"/>
        <end position="490"/>
    </location>
</feature>
<feature type="compositionally biased region" description="Polar residues" evidence="1">
    <location>
        <begin position="441"/>
        <end position="454"/>
    </location>
</feature>
<evidence type="ECO:0000313" key="4">
    <source>
        <dbReference type="Proteomes" id="UP000254866"/>
    </source>
</evidence>
<name>A0A370TN35_9HELO</name>
<dbReference type="PROSITE" id="PS51257">
    <property type="entry name" value="PROKAR_LIPOPROTEIN"/>
    <property type="match status" value="1"/>
</dbReference>
<dbReference type="AlphaFoldDB" id="A0A370TN35"/>
<feature type="region of interest" description="Disordered" evidence="1">
    <location>
        <begin position="288"/>
        <end position="319"/>
    </location>
</feature>
<sequence length="517" mass="55267">MTTKPTSRRLPEVNSGITTTWIPFTTPSPPLASGCSSQIYRVPGSSELVAFDPYFAKNVPKAAQCLPSEVMKIWEWEQGSTGPTKFSLGPFNCPSLYTPAATASLNAISTILACCPSQYIYRADSKCISTVGSRQVLVVDSPSGGLAPRADPTGSAASTIVTGFMVTGYVFADDIAPSPITTIAAPSVASSNPPGVAAPRFTSPSIATLPNTSSTPTSSHTASSATPLASSNGLNVGAKVGITISVVFVIITAVALLAGLHIKRRRNKQRGRKEGQGEVAVIERQLISREEQQQPPPPQGQEHELSKQQPEMQRQRQQEMAGFQMALSPDMLGTFETRVHPPTRSQIDPGPFEMEVQEKYEMDAGDVDGSMVKGIPITDERERDVRQARPEHMVEVGYDEIGTAIDTPGIRPNNVIVSQDRCGGCNSFGRTTPDRTWIRDGSTTPDRSGVSNSFVRAPDKFGSGNGRTPDRYGVGRSLGRTTREGMDSRSDVPGGCISPNSTAERSFLDLSDGEDSN</sequence>
<dbReference type="GeneID" id="43597235"/>
<dbReference type="RefSeq" id="XP_031869609.1">
    <property type="nucleotide sequence ID" value="XM_032013009.1"/>
</dbReference>
<feature type="region of interest" description="Disordered" evidence="1">
    <location>
        <begin position="194"/>
        <end position="230"/>
    </location>
</feature>
<dbReference type="STRING" id="2656787.A0A370TN35"/>
<feature type="transmembrane region" description="Helical" evidence="2">
    <location>
        <begin position="240"/>
        <end position="262"/>
    </location>
</feature>